<organism evidence="3 4">
    <name type="scientific">Triparma laevis f. longispina</name>
    <dbReference type="NCBI Taxonomy" id="1714387"/>
    <lineage>
        <taxon>Eukaryota</taxon>
        <taxon>Sar</taxon>
        <taxon>Stramenopiles</taxon>
        <taxon>Ochrophyta</taxon>
        <taxon>Bolidophyceae</taxon>
        <taxon>Parmales</taxon>
        <taxon>Triparmaceae</taxon>
        <taxon>Triparma</taxon>
    </lineage>
</organism>
<name>A0A9W7AJU0_9STRA</name>
<dbReference type="OrthoDB" id="10264146at2759"/>
<feature type="compositionally biased region" description="Low complexity" evidence="1">
    <location>
        <begin position="123"/>
        <end position="135"/>
    </location>
</feature>
<feature type="region of interest" description="Disordered" evidence="1">
    <location>
        <begin position="115"/>
        <end position="191"/>
    </location>
</feature>
<evidence type="ECO:0000256" key="2">
    <source>
        <dbReference type="SAM" id="Phobius"/>
    </source>
</evidence>
<sequence length="519" mass="57200">MASTTSTWLVMYVIIGICISFSLMVIFNSHPIDAVNGQPSSSTMGSYLEYGRQDQSVLPDFSGLTSGEIIERCETMKLRLRVVDVLEPNISTFEDKRDWIALRCTSYFWGRAQSAQANSNGGSTTPPSSPAAASPESPPPPTTDTSQTINTPSTQTSGNHDPFFGSHWPATPTPDIIHTLHGTSKQEGGGIPSSKTSVWDLVHEGHLEVSDGVCPSSATKCCPKKDPLSVWGNPRNPLLAICTGVTSRGVGAPDRHPGHLALFQKLMPSIVKTYDCDIDYLVVMGFDKGDEFYDSPEGQAEVRDWFIKNLAGPMAESGVDVKFVMVEVVNTQQKPGPVFNSMLREAYEAGADYYYRLNDDSELLLGETNPQVSWPKVFIGALHYFGPPYGVVGPNGGLPRILTHDFVHRTHMEIFNGAYYPTPLVDWYMDDWVSHVYGKSRTIKATKFGVEHHTTHHGQRYKVNRSNEKKLAPLMKSGREQIGAYAEREKMVSKSAIVNDPMPPPFMDLPCGEWTGLTC</sequence>
<dbReference type="EMBL" id="BRXW01000650">
    <property type="protein sequence ID" value="GMH72206.1"/>
    <property type="molecule type" value="Genomic_DNA"/>
</dbReference>
<evidence type="ECO:0000313" key="3">
    <source>
        <dbReference type="EMBL" id="GMH72206.1"/>
    </source>
</evidence>
<reference evidence="4" key="1">
    <citation type="journal article" date="2023" name="Commun. Biol.">
        <title>Genome analysis of Parmales, the sister group of diatoms, reveals the evolutionary specialization of diatoms from phago-mixotrophs to photoautotrophs.</title>
        <authorList>
            <person name="Ban H."/>
            <person name="Sato S."/>
            <person name="Yoshikawa S."/>
            <person name="Yamada K."/>
            <person name="Nakamura Y."/>
            <person name="Ichinomiya M."/>
            <person name="Sato N."/>
            <person name="Blanc-Mathieu R."/>
            <person name="Endo H."/>
            <person name="Kuwata A."/>
            <person name="Ogata H."/>
        </authorList>
    </citation>
    <scope>NUCLEOTIDE SEQUENCE [LARGE SCALE GENOMIC DNA]</scope>
    <source>
        <strain evidence="4">NIES 3700</strain>
    </source>
</reference>
<keyword evidence="2" id="KW-1133">Transmembrane helix</keyword>
<protein>
    <submittedName>
        <fullName evidence="3">Uncharacterized protein</fullName>
    </submittedName>
</protein>
<evidence type="ECO:0000313" key="4">
    <source>
        <dbReference type="Proteomes" id="UP001165122"/>
    </source>
</evidence>
<dbReference type="Proteomes" id="UP001165122">
    <property type="component" value="Unassembled WGS sequence"/>
</dbReference>
<dbReference type="AlphaFoldDB" id="A0A9W7AJU0"/>
<accession>A0A9W7AJU0</accession>
<proteinExistence type="predicted"/>
<keyword evidence="2" id="KW-0472">Membrane</keyword>
<comment type="caution">
    <text evidence="3">The sequence shown here is derived from an EMBL/GenBank/DDBJ whole genome shotgun (WGS) entry which is preliminary data.</text>
</comment>
<feature type="transmembrane region" description="Helical" evidence="2">
    <location>
        <begin position="7"/>
        <end position="27"/>
    </location>
</feature>
<feature type="compositionally biased region" description="Polar residues" evidence="1">
    <location>
        <begin position="149"/>
        <end position="159"/>
    </location>
</feature>
<keyword evidence="4" id="KW-1185">Reference proteome</keyword>
<keyword evidence="2" id="KW-0812">Transmembrane</keyword>
<gene>
    <name evidence="3" type="ORF">TrLO_g7147</name>
</gene>
<evidence type="ECO:0000256" key="1">
    <source>
        <dbReference type="SAM" id="MobiDB-lite"/>
    </source>
</evidence>